<dbReference type="EMBL" id="MDKE01000004">
    <property type="protein sequence ID" value="OIN13896.1"/>
    <property type="molecule type" value="Genomic_DNA"/>
</dbReference>
<dbReference type="STRING" id="1414654.BFR47_09430"/>
<feature type="domain" description="Transposon Tn7 transposition protein TnsD C-terminal" evidence="2">
    <location>
        <begin position="324"/>
        <end position="440"/>
    </location>
</feature>
<sequence>MLGFPLPYCDELLYSTIARYGIHSGIVSPKKLLQEVFGDTKIIATPDLPGHLKCIADLYPEVVGITPGDLLYEHTLFPLYAPFIDEERRRCLTRELIANRKSTVHLTAGVAASRIKQPAFLRYCPGCIKEQINLYGECYWRRDWQVAGAESCSVHGLLVESDIRRHDMHRHLFQAASESACPSVVQQPGSWQSDLILNSVRELLKLKSGSVPELCQWSLWYRNLAADNHLNRGTQVRHDLVVNRIVEFWGEMWLGQYGLLPNGGEPCWLRNMFRKHRKAFSYLEHLVVLHALLESGWKLADVLRIVVGFNPAAKAFNEALKGTDKAQLNEYRNKWLAVVAQHGTKRARRHGYGSIYAWLYRRDRDWLMKINEAHRKPEYEHQPKVSWAQRDRRAVRRLIDLREQSEVQLKAPRRSMNWYLNQLEHKASVEKHLDVLPLCSLFFARYCESIFEYQIRRITRTVIHITRDDEPLKRWQVLRGAGLSEQRLTNLARRFIEEVLEI</sequence>
<dbReference type="InterPro" id="IPR032750">
    <property type="entry name" value="TnsD_C"/>
</dbReference>
<keyword evidence="4" id="KW-1185">Reference proteome</keyword>
<dbReference type="AlphaFoldDB" id="A0A1J4QHM1"/>
<dbReference type="Proteomes" id="UP000243073">
    <property type="component" value="Unassembled WGS sequence"/>
</dbReference>
<evidence type="ECO:0000259" key="1">
    <source>
        <dbReference type="Pfam" id="PF06527"/>
    </source>
</evidence>
<organism evidence="3 4">
    <name type="scientific">Oceanisphaera psychrotolerans</name>
    <dbReference type="NCBI Taxonomy" id="1414654"/>
    <lineage>
        <taxon>Bacteria</taxon>
        <taxon>Pseudomonadati</taxon>
        <taxon>Pseudomonadota</taxon>
        <taxon>Gammaproteobacteria</taxon>
        <taxon>Aeromonadales</taxon>
        <taxon>Aeromonadaceae</taxon>
        <taxon>Oceanisphaera</taxon>
    </lineage>
</organism>
<evidence type="ECO:0000313" key="3">
    <source>
        <dbReference type="EMBL" id="OIN13896.1"/>
    </source>
</evidence>
<comment type="caution">
    <text evidence="3">The sequence shown here is derived from an EMBL/GenBank/DDBJ whole genome shotgun (WGS) entry which is preliminary data.</text>
</comment>
<protein>
    <submittedName>
        <fullName evidence="3">Uncharacterized protein</fullName>
    </submittedName>
</protein>
<evidence type="ECO:0000313" key="4">
    <source>
        <dbReference type="Proteomes" id="UP000243073"/>
    </source>
</evidence>
<evidence type="ECO:0000259" key="2">
    <source>
        <dbReference type="Pfam" id="PF15978"/>
    </source>
</evidence>
<accession>A0A1J4QHM1</accession>
<dbReference type="Pfam" id="PF15978">
    <property type="entry name" value="TnsD"/>
    <property type="match status" value="1"/>
</dbReference>
<dbReference type="Pfam" id="PF06527">
    <property type="entry name" value="TniQ"/>
    <property type="match status" value="1"/>
</dbReference>
<gene>
    <name evidence="3" type="ORF">BFR47_09430</name>
</gene>
<feature type="domain" description="TniQ" evidence="1">
    <location>
        <begin position="4"/>
        <end position="157"/>
    </location>
</feature>
<dbReference type="RefSeq" id="WP_071471470.1">
    <property type="nucleotide sequence ID" value="NZ_MDKE01000004.1"/>
</dbReference>
<proteinExistence type="predicted"/>
<reference evidence="3 4" key="1">
    <citation type="submission" date="2016-07" db="EMBL/GenBank/DDBJ databases">
        <title>Draft Genome Sequence of Oceanisphaera psychrotolerans, isolated from coastal sediment samples.</title>
        <authorList>
            <person name="Zhuo S."/>
            <person name="Ruan Z."/>
        </authorList>
    </citation>
    <scope>NUCLEOTIDE SEQUENCE [LARGE SCALE GENOMIC DNA]</scope>
    <source>
        <strain evidence="3 4">LAM-WHM-ZC</strain>
    </source>
</reference>
<name>A0A1J4QHM1_9GAMM</name>
<dbReference type="InterPro" id="IPR009492">
    <property type="entry name" value="TniQ"/>
</dbReference>
<dbReference type="OrthoDB" id="470139at2"/>